<keyword evidence="4" id="KW-1185">Reference proteome</keyword>
<dbReference type="CDD" id="cd00093">
    <property type="entry name" value="HTH_XRE"/>
    <property type="match status" value="1"/>
</dbReference>
<evidence type="ECO:0000259" key="2">
    <source>
        <dbReference type="PROSITE" id="PS50943"/>
    </source>
</evidence>
<dbReference type="Gene3D" id="2.60.120.10">
    <property type="entry name" value="Jelly Rolls"/>
    <property type="match status" value="1"/>
</dbReference>
<dbReference type="InterPro" id="IPR010982">
    <property type="entry name" value="Lambda_DNA-bd_dom_sf"/>
</dbReference>
<evidence type="ECO:0000256" key="1">
    <source>
        <dbReference type="ARBA" id="ARBA00023125"/>
    </source>
</evidence>
<feature type="domain" description="HTH cro/C1-type" evidence="2">
    <location>
        <begin position="17"/>
        <end position="71"/>
    </location>
</feature>
<dbReference type="PANTHER" id="PTHR46797">
    <property type="entry name" value="HTH-TYPE TRANSCRIPTIONAL REGULATOR"/>
    <property type="match status" value="1"/>
</dbReference>
<dbReference type="PROSITE" id="PS50943">
    <property type="entry name" value="HTH_CROC1"/>
    <property type="match status" value="1"/>
</dbReference>
<dbReference type="RefSeq" id="WP_276093170.1">
    <property type="nucleotide sequence ID" value="NZ_JARJBC010000005.1"/>
</dbReference>
<dbReference type="InterPro" id="IPR014710">
    <property type="entry name" value="RmlC-like_jellyroll"/>
</dbReference>
<dbReference type="EMBL" id="JARJBC010000005">
    <property type="protein sequence ID" value="MDF3289644.1"/>
    <property type="molecule type" value="Genomic_DNA"/>
</dbReference>
<protein>
    <submittedName>
        <fullName evidence="3">XRE family transcriptional regulator</fullName>
    </submittedName>
</protein>
<dbReference type="CDD" id="cd02209">
    <property type="entry name" value="cupin_XRE_C"/>
    <property type="match status" value="1"/>
</dbReference>
<sequence length="187" mass="19733">MVQAWTPESAVAMGQRIQRLRQERGLSLSELARSAGIGKATLSGLEAGTRNPTLETLYAITGQLGVPLASLLTEATGEVRGAAVTARLLEVFEDATATTELYWLTIRPGRVQHSPAHPAGVTEQLTVIAGAARVGPRGAERLVRAGEHISWAADVPHTYAAVHDQEVQASLLIRQPRGAAAGSRTAC</sequence>
<dbReference type="InterPro" id="IPR001387">
    <property type="entry name" value="Cro/C1-type_HTH"/>
</dbReference>
<accession>A0ABT5ZJ94</accession>
<gene>
    <name evidence="3" type="ORF">P3G67_10415</name>
</gene>
<dbReference type="PANTHER" id="PTHR46797:SF1">
    <property type="entry name" value="METHYLPHOSPHONATE SYNTHASE"/>
    <property type="match status" value="1"/>
</dbReference>
<dbReference type="SMART" id="SM00530">
    <property type="entry name" value="HTH_XRE"/>
    <property type="match status" value="1"/>
</dbReference>
<evidence type="ECO:0000313" key="4">
    <source>
        <dbReference type="Proteomes" id="UP001216579"/>
    </source>
</evidence>
<dbReference type="Proteomes" id="UP001216579">
    <property type="component" value="Unassembled WGS sequence"/>
</dbReference>
<evidence type="ECO:0000313" key="3">
    <source>
        <dbReference type="EMBL" id="MDF3289644.1"/>
    </source>
</evidence>
<dbReference type="Pfam" id="PF01381">
    <property type="entry name" value="HTH_3"/>
    <property type="match status" value="1"/>
</dbReference>
<reference evidence="3 4" key="1">
    <citation type="submission" date="2023-03" db="EMBL/GenBank/DDBJ databases">
        <title>Draft genome sequence of Streptomyces sp. RB6PN23 isolated from peat swamp forest in Thailand.</title>
        <authorList>
            <person name="Klaysubun C."/>
            <person name="Duangmal K."/>
        </authorList>
    </citation>
    <scope>NUCLEOTIDE SEQUENCE [LARGE SCALE GENOMIC DNA]</scope>
    <source>
        <strain evidence="3 4">RB6PN23</strain>
    </source>
</reference>
<organism evidence="3 4">
    <name type="scientific">Streptomyces silvisoli</name>
    <dbReference type="NCBI Taxonomy" id="3034235"/>
    <lineage>
        <taxon>Bacteria</taxon>
        <taxon>Bacillati</taxon>
        <taxon>Actinomycetota</taxon>
        <taxon>Actinomycetes</taxon>
        <taxon>Kitasatosporales</taxon>
        <taxon>Streptomycetaceae</taxon>
        <taxon>Streptomyces</taxon>
    </lineage>
</organism>
<keyword evidence="1" id="KW-0238">DNA-binding</keyword>
<name>A0ABT5ZJ94_9ACTN</name>
<proteinExistence type="predicted"/>
<dbReference type="InterPro" id="IPR011051">
    <property type="entry name" value="RmlC_Cupin_sf"/>
</dbReference>
<dbReference type="SUPFAM" id="SSF47413">
    <property type="entry name" value="lambda repressor-like DNA-binding domains"/>
    <property type="match status" value="1"/>
</dbReference>
<dbReference type="Gene3D" id="1.10.260.40">
    <property type="entry name" value="lambda repressor-like DNA-binding domains"/>
    <property type="match status" value="1"/>
</dbReference>
<comment type="caution">
    <text evidence="3">The sequence shown here is derived from an EMBL/GenBank/DDBJ whole genome shotgun (WGS) entry which is preliminary data.</text>
</comment>
<dbReference type="InterPro" id="IPR050807">
    <property type="entry name" value="TransReg_Diox_bact_type"/>
</dbReference>
<dbReference type="SUPFAM" id="SSF51182">
    <property type="entry name" value="RmlC-like cupins"/>
    <property type="match status" value="1"/>
</dbReference>